<gene>
    <name evidence="1" type="ORF">F6W96_39995</name>
</gene>
<protein>
    <submittedName>
        <fullName evidence="1">Uncharacterized protein</fullName>
    </submittedName>
</protein>
<dbReference type="AlphaFoldDB" id="A0A6G9ZDG9"/>
<organism evidence="1 2">
    <name type="scientific">Nocardia terpenica</name>
    <dbReference type="NCBI Taxonomy" id="455432"/>
    <lineage>
        <taxon>Bacteria</taxon>
        <taxon>Bacillati</taxon>
        <taxon>Actinomycetota</taxon>
        <taxon>Actinomycetes</taxon>
        <taxon>Mycobacteriales</taxon>
        <taxon>Nocardiaceae</taxon>
        <taxon>Nocardia</taxon>
    </lineage>
</organism>
<accession>A0A6G9ZDG9</accession>
<sequence>MACQPGGQIAPADCGLCEGGPILVGDLAAELIELDQVPEPDRRWLLGHGWREHPRHGLICADHPGAV</sequence>
<evidence type="ECO:0000313" key="2">
    <source>
        <dbReference type="Proteomes" id="UP000500953"/>
    </source>
</evidence>
<dbReference type="Proteomes" id="UP000500953">
    <property type="component" value="Chromosome"/>
</dbReference>
<proteinExistence type="predicted"/>
<evidence type="ECO:0000313" key="1">
    <source>
        <dbReference type="EMBL" id="QIS23552.1"/>
    </source>
</evidence>
<dbReference type="EMBL" id="CP046173">
    <property type="protein sequence ID" value="QIS23552.1"/>
    <property type="molecule type" value="Genomic_DNA"/>
</dbReference>
<reference evidence="1 2" key="1">
    <citation type="journal article" date="2019" name="ACS Chem. Biol.">
        <title>Identification and Mobilization of a Cryptic Antibiotic Biosynthesis Gene Locus from a Human-Pathogenic Nocardia Isolate.</title>
        <authorList>
            <person name="Herisse M."/>
            <person name="Ishida K."/>
            <person name="Porter J.L."/>
            <person name="Howden B."/>
            <person name="Hertweck C."/>
            <person name="Stinear T.P."/>
            <person name="Pidot S.J."/>
        </authorList>
    </citation>
    <scope>NUCLEOTIDE SEQUENCE [LARGE SCALE GENOMIC DNA]</scope>
    <source>
        <strain evidence="1 2">AUSMDU00012715</strain>
    </source>
</reference>
<dbReference type="RefSeq" id="WP_167490882.1">
    <property type="nucleotide sequence ID" value="NZ_CP046173.1"/>
</dbReference>
<name>A0A6G9ZDG9_9NOCA</name>